<evidence type="ECO:0000313" key="7">
    <source>
        <dbReference type="Proteomes" id="UP000490939"/>
    </source>
</evidence>
<dbReference type="InterPro" id="IPR024224">
    <property type="entry name" value="DENND6"/>
</dbReference>
<dbReference type="Proteomes" id="UP000490939">
    <property type="component" value="Unassembled WGS sequence"/>
</dbReference>
<evidence type="ECO:0000256" key="2">
    <source>
        <dbReference type="SAM" id="MobiDB-lite"/>
    </source>
</evidence>
<dbReference type="Proteomes" id="UP000447873">
    <property type="component" value="Unassembled WGS sequence"/>
</dbReference>
<evidence type="ECO:0000256" key="1">
    <source>
        <dbReference type="ARBA" id="ARBA00007159"/>
    </source>
</evidence>
<dbReference type="PANTHER" id="PTHR13677:SF0">
    <property type="entry name" value="LD41638P"/>
    <property type="match status" value="1"/>
</dbReference>
<proteinExistence type="inferred from homology"/>
<comment type="similarity">
    <text evidence="1">Belongs to the DENND6 family.</text>
</comment>
<dbReference type="GO" id="GO:0005085">
    <property type="term" value="F:guanyl-nucleotide exchange factor activity"/>
    <property type="evidence" value="ECO:0007669"/>
    <property type="project" value="InterPro"/>
</dbReference>
<dbReference type="EMBL" id="WNWS01000040">
    <property type="protein sequence ID" value="KAE9985467.1"/>
    <property type="molecule type" value="Genomic_DNA"/>
</dbReference>
<feature type="compositionally biased region" description="Basic residues" evidence="2">
    <location>
        <begin position="361"/>
        <end position="370"/>
    </location>
</feature>
<keyword evidence="7" id="KW-1185">Reference proteome</keyword>
<evidence type="ECO:0000313" key="6">
    <source>
        <dbReference type="Proteomes" id="UP000447873"/>
    </source>
</evidence>
<dbReference type="PROSITE" id="PS50211">
    <property type="entry name" value="DENN"/>
    <property type="match status" value="1"/>
</dbReference>
<reference evidence="4 6" key="1">
    <citation type="submission" date="2018-12" db="EMBL/GenBank/DDBJ databases">
        <title>Venturia inaequalis Genome Resource.</title>
        <authorList>
            <person name="Lichtner F.J."/>
        </authorList>
    </citation>
    <scope>NUCLEOTIDE SEQUENCE [LARGE SCALE GENOMIC DNA]</scope>
    <source>
        <strain evidence="4 6">120213</strain>
        <strain evidence="5 7">DMI_063113</strain>
    </source>
</reference>
<evidence type="ECO:0000313" key="5">
    <source>
        <dbReference type="EMBL" id="KAE9994753.1"/>
    </source>
</evidence>
<evidence type="ECO:0000313" key="4">
    <source>
        <dbReference type="EMBL" id="KAE9985467.1"/>
    </source>
</evidence>
<protein>
    <recommendedName>
        <fullName evidence="3">UDENN domain-containing protein</fullName>
    </recommendedName>
</protein>
<accession>A0A8H3Z9M9</accession>
<name>A0A8H3Z9M9_VENIN</name>
<comment type="caution">
    <text evidence="4">The sequence shown here is derived from an EMBL/GenBank/DDBJ whole genome shotgun (WGS) entry which is preliminary data.</text>
</comment>
<dbReference type="PANTHER" id="PTHR13677">
    <property type="entry name" value="LD41638P"/>
    <property type="match status" value="1"/>
</dbReference>
<gene>
    <name evidence="5" type="ORF">EG327_003017</name>
    <name evidence="4" type="ORF">EG328_007459</name>
</gene>
<evidence type="ECO:0000259" key="3">
    <source>
        <dbReference type="PROSITE" id="PS50211"/>
    </source>
</evidence>
<feature type="region of interest" description="Disordered" evidence="2">
    <location>
        <begin position="359"/>
        <end position="381"/>
    </location>
</feature>
<dbReference type="AlphaFoldDB" id="A0A8H3Z9M9"/>
<dbReference type="InterPro" id="IPR037516">
    <property type="entry name" value="Tripartite_DENN"/>
</dbReference>
<dbReference type="EMBL" id="WNWR01000002">
    <property type="protein sequence ID" value="KAE9994753.1"/>
    <property type="molecule type" value="Genomic_DNA"/>
</dbReference>
<dbReference type="GO" id="GO:0055037">
    <property type="term" value="C:recycling endosome"/>
    <property type="evidence" value="ECO:0007669"/>
    <property type="project" value="TreeGrafter"/>
</dbReference>
<sequence length="524" mass="58731">MPQQQQYMQPREWLGEHDMEKLKQGLDPKQRGSEEQGTGPIDATNWTTFRHWALCFIVCNFNVDVGPEIELLYPEDTPLSTADLSAICFNSFPERQDSDTTDDVTFHFNIRNHSPDISLSSPNRPYGSADTLYGTVCFRQEYDSTTKRRFNQKSLVCLSNHDFPAFFAKLLHISTENGFISDPLKLQVACSEMSSWPAPTVGSQELHFLGYLLGLEIPPHKAYPFQGLSSPASTGQYAYEPLGSWDCLLPHLASLTELYVVFEKLFLCESVIVLAKSPQLCSQLVSCLVDLLPPVPYAGTCKPYITMQSEFFAREKELPKHFLVGVTNPFLLKRLVTAAHSNGVIPHVVYLTESPGPVPLKHQKSHRGHRQSGEHDIPGGIEAQEPTKRFLKSDDSFLDMLDLTLRNPDVTKAPIGPLVRRYFGELAGQILAPLNRFLASQMAVSPFSPGGNPHYANFSEANFLSSLAKHGTTVKFRGQGPLQRHKMRDSFYSRFCQSANFYSWIEMKTTLEREANAGMLGGKS</sequence>
<feature type="domain" description="UDENN" evidence="3">
    <location>
        <begin position="54"/>
        <end position="515"/>
    </location>
</feature>
<organism evidence="4 6">
    <name type="scientific">Venturia inaequalis</name>
    <name type="common">Apple scab fungus</name>
    <dbReference type="NCBI Taxonomy" id="5025"/>
    <lineage>
        <taxon>Eukaryota</taxon>
        <taxon>Fungi</taxon>
        <taxon>Dikarya</taxon>
        <taxon>Ascomycota</taxon>
        <taxon>Pezizomycotina</taxon>
        <taxon>Dothideomycetes</taxon>
        <taxon>Pleosporomycetidae</taxon>
        <taxon>Venturiales</taxon>
        <taxon>Venturiaceae</taxon>
        <taxon>Venturia</taxon>
    </lineage>
</organism>